<name>A0A6N8ITZ2_9BURK</name>
<dbReference type="Proteomes" id="UP000469385">
    <property type="component" value="Unassembled WGS sequence"/>
</dbReference>
<dbReference type="InterPro" id="IPR010752">
    <property type="entry name" value="DUF1329"/>
</dbReference>
<comment type="caution">
    <text evidence="2">The sequence shown here is derived from an EMBL/GenBank/DDBJ whole genome shotgun (WGS) entry which is preliminary data.</text>
</comment>
<dbReference type="EMBL" id="WSEL01000003">
    <property type="protein sequence ID" value="MVQ30172.1"/>
    <property type="molecule type" value="Genomic_DNA"/>
</dbReference>
<sequence length="449" mass="49523">MRFPLRTLAALLAAAGTIAAHAAVSADEAKALTSTLTAVGGEKAANKDGTIPAYTGGNTTAPAGFKAGDGIRPDPFAGDKPRFSVDAKNMGQYAGSLTEGTKALLQKYPDFRVDVYPTHRSVAFPKYVTDNTLKNATRAKTVNEGRSMEGAHAGFPFPIPKTGNEAMWNHLVRFNGPAYEAKYRNLNVDANGRVALATEGMSVQEYPFWDASKTETDTYWKLKLTYTGPARRAGEALLLQDPLDLGTKDRRAWSYLPGQRRVKVAPDLSHDTPNPGTAGATTFDDTFIFNGSMERYDFKLVGKKEMLVPYNAYKAVYGAKQDDLLKPNFLNPDMVRWELHRVWVVEATLKEGKRHVYSKRTFYLDEDSWSALASDEYDARGQLWRAGFAYMAPTYDLPAPYTDMFGHYDLVGRVYSLTGFIAETGGMRQTKALPEREWTADALAGAGIR</sequence>
<keyword evidence="3" id="KW-1185">Reference proteome</keyword>
<gene>
    <name evidence="2" type="ORF">GON04_11980</name>
</gene>
<dbReference type="RefSeq" id="WP_157398081.1">
    <property type="nucleotide sequence ID" value="NZ_WSEL01000003.1"/>
</dbReference>
<dbReference type="CDD" id="cd16329">
    <property type="entry name" value="LolA_like"/>
    <property type="match status" value="1"/>
</dbReference>
<dbReference type="Pfam" id="PF07044">
    <property type="entry name" value="DUF1329"/>
    <property type="match status" value="1"/>
</dbReference>
<accession>A0A6N8ITZ2</accession>
<feature type="signal peptide" evidence="1">
    <location>
        <begin position="1"/>
        <end position="22"/>
    </location>
</feature>
<dbReference type="Gene3D" id="2.50.20.10">
    <property type="entry name" value="Lipoprotein localisation LolA/LolB/LppX"/>
    <property type="match status" value="1"/>
</dbReference>
<organism evidence="2 3">
    <name type="scientific">Ramlibacter pinisoli</name>
    <dbReference type="NCBI Taxonomy" id="2682844"/>
    <lineage>
        <taxon>Bacteria</taxon>
        <taxon>Pseudomonadati</taxon>
        <taxon>Pseudomonadota</taxon>
        <taxon>Betaproteobacteria</taxon>
        <taxon>Burkholderiales</taxon>
        <taxon>Comamonadaceae</taxon>
        <taxon>Ramlibacter</taxon>
    </lineage>
</organism>
<dbReference type="AlphaFoldDB" id="A0A6N8ITZ2"/>
<evidence type="ECO:0000256" key="1">
    <source>
        <dbReference type="SAM" id="SignalP"/>
    </source>
</evidence>
<protein>
    <submittedName>
        <fullName evidence="2">DUF1329 domain-containing protein</fullName>
    </submittedName>
</protein>
<reference evidence="2 3" key="1">
    <citation type="submission" date="2019-12" db="EMBL/GenBank/DDBJ databases">
        <authorList>
            <person name="Huq M.A."/>
        </authorList>
    </citation>
    <scope>NUCLEOTIDE SEQUENCE [LARGE SCALE GENOMIC DNA]</scope>
    <source>
        <strain evidence="2 3">MAH-25</strain>
    </source>
</reference>
<evidence type="ECO:0000313" key="2">
    <source>
        <dbReference type="EMBL" id="MVQ30172.1"/>
    </source>
</evidence>
<keyword evidence="1" id="KW-0732">Signal</keyword>
<evidence type="ECO:0000313" key="3">
    <source>
        <dbReference type="Proteomes" id="UP000469385"/>
    </source>
</evidence>
<proteinExistence type="predicted"/>
<feature type="chain" id="PRO_5027046861" evidence="1">
    <location>
        <begin position="23"/>
        <end position="449"/>
    </location>
</feature>